<evidence type="ECO:0000256" key="1">
    <source>
        <dbReference type="ARBA" id="ARBA00022737"/>
    </source>
</evidence>
<evidence type="ECO:0000313" key="4">
    <source>
        <dbReference type="EMBL" id="KAK8865118.1"/>
    </source>
</evidence>
<evidence type="ECO:0000256" key="2">
    <source>
        <dbReference type="ARBA" id="ARBA00023043"/>
    </source>
</evidence>
<dbReference type="PRINTS" id="PR01415">
    <property type="entry name" value="ANKYRIN"/>
</dbReference>
<keyword evidence="2 3" id="KW-0040">ANK repeat</keyword>
<accession>A0ABR2IMI7</accession>
<dbReference type="Pfam" id="PF12796">
    <property type="entry name" value="Ank_2"/>
    <property type="match status" value="2"/>
</dbReference>
<keyword evidence="1" id="KW-0677">Repeat</keyword>
<keyword evidence="5" id="KW-1185">Reference proteome</keyword>
<evidence type="ECO:0000256" key="3">
    <source>
        <dbReference type="PROSITE-ProRule" id="PRU00023"/>
    </source>
</evidence>
<protein>
    <recommendedName>
        <fullName evidence="6">DUF3447 domain-containing protein</fullName>
    </recommendedName>
</protein>
<evidence type="ECO:0008006" key="6">
    <source>
        <dbReference type="Google" id="ProtNLM"/>
    </source>
</evidence>
<dbReference type="SMART" id="SM00248">
    <property type="entry name" value="ANK"/>
    <property type="match status" value="14"/>
</dbReference>
<dbReference type="InterPro" id="IPR002110">
    <property type="entry name" value="Ankyrin_rpt"/>
</dbReference>
<feature type="repeat" description="ANK" evidence="3">
    <location>
        <begin position="123"/>
        <end position="155"/>
    </location>
</feature>
<dbReference type="EMBL" id="JAPFFF010000016">
    <property type="protein sequence ID" value="KAK8865118.1"/>
    <property type="molecule type" value="Genomic_DNA"/>
</dbReference>
<feature type="repeat" description="ANK" evidence="3">
    <location>
        <begin position="336"/>
        <end position="368"/>
    </location>
</feature>
<feature type="repeat" description="ANK" evidence="3">
    <location>
        <begin position="231"/>
        <end position="254"/>
    </location>
</feature>
<gene>
    <name evidence="4" type="ORF">M9Y10_010651</name>
</gene>
<comment type="caution">
    <text evidence="4">The sequence shown here is derived from an EMBL/GenBank/DDBJ whole genome shotgun (WGS) entry which is preliminary data.</text>
</comment>
<organism evidence="4 5">
    <name type="scientific">Tritrichomonas musculus</name>
    <dbReference type="NCBI Taxonomy" id="1915356"/>
    <lineage>
        <taxon>Eukaryota</taxon>
        <taxon>Metamonada</taxon>
        <taxon>Parabasalia</taxon>
        <taxon>Tritrichomonadida</taxon>
        <taxon>Tritrichomonadidae</taxon>
        <taxon>Tritrichomonas</taxon>
    </lineage>
</organism>
<reference evidence="4 5" key="1">
    <citation type="submission" date="2024-04" db="EMBL/GenBank/DDBJ databases">
        <title>Tritrichomonas musculus Genome.</title>
        <authorList>
            <person name="Alves-Ferreira E."/>
            <person name="Grigg M."/>
            <person name="Lorenzi H."/>
            <person name="Galac M."/>
        </authorList>
    </citation>
    <scope>NUCLEOTIDE SEQUENCE [LARGE SCALE GENOMIC DNA]</scope>
    <source>
        <strain evidence="4 5">EAF2021</strain>
    </source>
</reference>
<dbReference type="Proteomes" id="UP001470230">
    <property type="component" value="Unassembled WGS sequence"/>
</dbReference>
<sequence length="933" mass="107074">MNFGAYNGISRNNKPIRIFNLLHGRQNKEQDENKCIFNQKILDCIIDDDDSTFIELVSQIANEETNPNQQFYMINYKLPKILRSRPTYASLCAFFNAEKCFTALSMLCPEGISSNDFKLLDDVHRSPIHFACSGGSLSIIRELYKAGFDLNAEDFYGMQPSHYSAMFGTTDVMKYLWTKGASILGGDSKDVMTPLQVACLYGNLDIVKFICEKVDESDNLLNDSYHYYFFNSITPLHLACEGGHVEIVRYILSKKELAKKQISVVDNEFRTPLLVAVQNGSLECVKELFNFDENKKYFAKLKKHVALIDASAAGYIDIVKFLLEQDGVDINEINSQKLTALDEAILNGHIQIIELLLQKGASAHKSEKEIGDLFLTACGTYSIDIIKYLDCRLDIPYKSMGEVFMRQACKIESKDLVNFLLSKNCSFERIDMDDVNFRIKWTPFMTFLKEKGFDFSNVSSKIGTPIIVRTVKNGSLISIKKLISEGVELNKEIIDRSDLAKLTCKQGKLDVLSFLLTYNPTINEPDELLNEVLLRFGRVKSRNNRKLVNEYLQLLDTFFSVYKADPNEKSNLSIPISNCYIEILEVFAKYGAIFTHCIVDLYVFVKMDNYPSVLKYLSEKNADFNTFTTDNGFPLIVDAIKSDELKLFVILIEFGVSFDSKLIDGYDLIKHAVIELKLKTFVSLLSFKPTLSDPTSYLRMIYSERNEIRIVLNYECEDAAFQIAEILFREYHADANEESVIQFATSNCLIKLLKLLKTFGADFNSCNFDYSKMISKKHIFVLNFLAENGCNFQKAKKFIPKRKSRGFLTPGNSFEVDDDYQNVSPICINLQNYDECNYSVETFLFLLNYATNDEITNFRIKKINFSYLIFDKDIEEMNVIDILFRIRCFEGIFKIYQKLKKIVFPLLMPKENFVDEIKKCNIQALINMVNQQS</sequence>
<dbReference type="InterPro" id="IPR036770">
    <property type="entry name" value="Ankyrin_rpt-contain_sf"/>
</dbReference>
<dbReference type="SUPFAM" id="SSF48403">
    <property type="entry name" value="Ankyrin repeat"/>
    <property type="match status" value="2"/>
</dbReference>
<evidence type="ECO:0000313" key="5">
    <source>
        <dbReference type="Proteomes" id="UP001470230"/>
    </source>
</evidence>
<dbReference type="PROSITE" id="PS50297">
    <property type="entry name" value="ANK_REP_REGION"/>
    <property type="match status" value="3"/>
</dbReference>
<dbReference type="PANTHER" id="PTHR24198:SF165">
    <property type="entry name" value="ANKYRIN REPEAT-CONTAINING PROTEIN-RELATED"/>
    <property type="match status" value="1"/>
</dbReference>
<dbReference type="Pfam" id="PF13637">
    <property type="entry name" value="Ank_4"/>
    <property type="match status" value="1"/>
</dbReference>
<proteinExistence type="predicted"/>
<dbReference type="PANTHER" id="PTHR24198">
    <property type="entry name" value="ANKYRIN REPEAT AND PROTEIN KINASE DOMAIN-CONTAINING PROTEIN"/>
    <property type="match status" value="1"/>
</dbReference>
<name>A0ABR2IMI7_9EUKA</name>
<dbReference type="PROSITE" id="PS50088">
    <property type="entry name" value="ANK_REPEAT"/>
    <property type="match status" value="3"/>
</dbReference>
<dbReference type="Gene3D" id="1.25.40.20">
    <property type="entry name" value="Ankyrin repeat-containing domain"/>
    <property type="match status" value="3"/>
</dbReference>